<evidence type="ECO:0000259" key="2">
    <source>
        <dbReference type="PROSITE" id="PS50943"/>
    </source>
</evidence>
<dbReference type="InterPro" id="IPR010982">
    <property type="entry name" value="Lambda_DNA-bd_dom_sf"/>
</dbReference>
<keyword evidence="1" id="KW-0238">DNA-binding</keyword>
<evidence type="ECO:0000313" key="4">
    <source>
        <dbReference type="Proteomes" id="UP000514720"/>
    </source>
</evidence>
<dbReference type="Pfam" id="PF01381">
    <property type="entry name" value="HTH_3"/>
    <property type="match status" value="1"/>
</dbReference>
<dbReference type="SMART" id="SM00530">
    <property type="entry name" value="HTH_XRE"/>
    <property type="match status" value="1"/>
</dbReference>
<dbReference type="Proteomes" id="UP000514720">
    <property type="component" value="Chromosome"/>
</dbReference>
<dbReference type="PROSITE" id="PS50943">
    <property type="entry name" value="HTH_CROC1"/>
    <property type="match status" value="1"/>
</dbReference>
<proteinExistence type="predicted"/>
<dbReference type="EMBL" id="CP048914">
    <property type="protein sequence ID" value="QMS86039.1"/>
    <property type="molecule type" value="Genomic_DNA"/>
</dbReference>
<dbReference type="InterPro" id="IPR001387">
    <property type="entry name" value="Cro/C1-type_HTH"/>
</dbReference>
<dbReference type="KEGG" id="xcl:G4Z02_08260"/>
<dbReference type="Gene3D" id="1.10.260.40">
    <property type="entry name" value="lambda repressor-like DNA-binding domains"/>
    <property type="match status" value="1"/>
</dbReference>
<dbReference type="AlphaFoldDB" id="A0A7L7KUF4"/>
<dbReference type="SUPFAM" id="SSF47413">
    <property type="entry name" value="lambda repressor-like DNA-binding domains"/>
    <property type="match status" value="1"/>
</dbReference>
<organism evidence="3 4">
    <name type="scientific">Candidatus Xianfuyuplasma coldseepsis</name>
    <dbReference type="NCBI Taxonomy" id="2782163"/>
    <lineage>
        <taxon>Bacteria</taxon>
        <taxon>Bacillati</taxon>
        <taxon>Mycoplasmatota</taxon>
        <taxon>Mollicutes</taxon>
        <taxon>Candidatus Izemoplasmatales</taxon>
        <taxon>Candidatus Izemoplasmataceae</taxon>
        <taxon>Candidatus Xianfuyuplasma</taxon>
    </lineage>
</organism>
<dbReference type="CDD" id="cd00093">
    <property type="entry name" value="HTH_XRE"/>
    <property type="match status" value="1"/>
</dbReference>
<reference evidence="3 4" key="1">
    <citation type="submission" date="2020-02" db="EMBL/GenBank/DDBJ databases">
        <authorList>
            <person name="Zheng R.K."/>
            <person name="Sun C.M."/>
        </authorList>
    </citation>
    <scope>NUCLEOTIDE SEQUENCE [LARGE SCALE GENOMIC DNA]</scope>
    <source>
        <strain evidence="4">zrk13</strain>
    </source>
</reference>
<sequence>MKELRLKKKKSQKDIAKVLGITRPAYVRYETGNREPGLKVISELAEYYNVPPSVFFISDVKGFNIDKEQNIDKLYQFFQLRLYDMDNLTFLFRARLMEQQEKFAYDKQNDVSEKRFKDFVKALEQIHNDLERVKARLLPVFMPRSFDDVLKEPKLRFEEYKEWARRITS</sequence>
<evidence type="ECO:0000313" key="3">
    <source>
        <dbReference type="EMBL" id="QMS86039.1"/>
    </source>
</evidence>
<gene>
    <name evidence="3" type="ORF">G4Z02_08260</name>
</gene>
<feature type="domain" description="HTH cro/C1-type" evidence="2">
    <location>
        <begin position="1"/>
        <end position="55"/>
    </location>
</feature>
<protein>
    <submittedName>
        <fullName evidence="3">Helix-turn-helix transcriptional regulator</fullName>
    </submittedName>
</protein>
<dbReference type="PANTHER" id="PTHR46558">
    <property type="entry name" value="TRACRIPTIONAL REGULATORY PROTEIN-RELATED-RELATED"/>
    <property type="match status" value="1"/>
</dbReference>
<evidence type="ECO:0000256" key="1">
    <source>
        <dbReference type="ARBA" id="ARBA00023125"/>
    </source>
</evidence>
<name>A0A7L7KUF4_9MOLU</name>
<dbReference type="PANTHER" id="PTHR46558:SF14">
    <property type="entry name" value="HTH-TYPE TRANSCRIPTIONAL REGULATOR ANSR"/>
    <property type="match status" value="1"/>
</dbReference>
<accession>A0A7L7KUF4</accession>
<dbReference type="GO" id="GO:0003677">
    <property type="term" value="F:DNA binding"/>
    <property type="evidence" value="ECO:0007669"/>
    <property type="project" value="UniProtKB-KW"/>
</dbReference>
<keyword evidence="4" id="KW-1185">Reference proteome</keyword>